<reference evidence="1" key="1">
    <citation type="submission" date="2023-03" db="EMBL/GenBank/DDBJ databases">
        <title>Massive genome expansion in bonnet fungi (Mycena s.s.) driven by repeated elements and novel gene families across ecological guilds.</title>
        <authorList>
            <consortium name="Lawrence Berkeley National Laboratory"/>
            <person name="Harder C.B."/>
            <person name="Miyauchi S."/>
            <person name="Viragh M."/>
            <person name="Kuo A."/>
            <person name="Thoen E."/>
            <person name="Andreopoulos B."/>
            <person name="Lu D."/>
            <person name="Skrede I."/>
            <person name="Drula E."/>
            <person name="Henrissat B."/>
            <person name="Morin E."/>
            <person name="Kohler A."/>
            <person name="Barry K."/>
            <person name="LaButti K."/>
            <person name="Morin E."/>
            <person name="Salamov A."/>
            <person name="Lipzen A."/>
            <person name="Mereny Z."/>
            <person name="Hegedus B."/>
            <person name="Baldrian P."/>
            <person name="Stursova M."/>
            <person name="Weitz H."/>
            <person name="Taylor A."/>
            <person name="Grigoriev I.V."/>
            <person name="Nagy L.G."/>
            <person name="Martin F."/>
            <person name="Kauserud H."/>
        </authorList>
    </citation>
    <scope>NUCLEOTIDE SEQUENCE</scope>
    <source>
        <strain evidence="1">9144</strain>
    </source>
</reference>
<dbReference type="Proteomes" id="UP001219525">
    <property type="component" value="Unassembled WGS sequence"/>
</dbReference>
<organism evidence="1 2">
    <name type="scientific">Mycena pura</name>
    <dbReference type="NCBI Taxonomy" id="153505"/>
    <lineage>
        <taxon>Eukaryota</taxon>
        <taxon>Fungi</taxon>
        <taxon>Dikarya</taxon>
        <taxon>Basidiomycota</taxon>
        <taxon>Agaricomycotina</taxon>
        <taxon>Agaricomycetes</taxon>
        <taxon>Agaricomycetidae</taxon>
        <taxon>Agaricales</taxon>
        <taxon>Marasmiineae</taxon>
        <taxon>Mycenaceae</taxon>
        <taxon>Mycena</taxon>
    </lineage>
</organism>
<accession>A0AAD6Y1N1</accession>
<evidence type="ECO:0000313" key="2">
    <source>
        <dbReference type="Proteomes" id="UP001219525"/>
    </source>
</evidence>
<evidence type="ECO:0000313" key="1">
    <source>
        <dbReference type="EMBL" id="KAJ7190335.1"/>
    </source>
</evidence>
<feature type="non-terminal residue" evidence="1">
    <location>
        <position position="102"/>
    </location>
</feature>
<dbReference type="EMBL" id="JARJCW010000152">
    <property type="protein sequence ID" value="KAJ7190335.1"/>
    <property type="molecule type" value="Genomic_DNA"/>
</dbReference>
<name>A0AAD6Y1N1_9AGAR</name>
<gene>
    <name evidence="1" type="ORF">GGX14DRAFT_332250</name>
</gene>
<sequence length="102" mass="11395">KTKLTIEEKINHNLVFLGICEPPSPASVANWIAANGKLGAFHGLDEMGFSIRTSDPLVVRAAFFCVIVHMDKFLSPKAKEALGYSPIFVEHVRCKVKRWISR</sequence>
<comment type="caution">
    <text evidence="1">The sequence shown here is derived from an EMBL/GenBank/DDBJ whole genome shotgun (WGS) entry which is preliminary data.</text>
</comment>
<dbReference type="AlphaFoldDB" id="A0AAD6Y1N1"/>
<feature type="non-terminal residue" evidence="1">
    <location>
        <position position="1"/>
    </location>
</feature>
<protein>
    <submittedName>
        <fullName evidence="1">Uncharacterized protein</fullName>
    </submittedName>
</protein>
<proteinExistence type="predicted"/>
<keyword evidence="2" id="KW-1185">Reference proteome</keyword>